<sequence>MIAKELLVSAREDMPPAEPVAPRSSRIVIVGAGFAGLEAAKELGRAGIPVVLLDRQNHHLFQPLLYQVATAALSAADIAEPIRKILRPYESVQVLLGEVTSIDMAARVLHLADGSCLNFDYLILATGASHSYFGHPDWARFAPGLKTIADARRIRAKALLAFERAERTLDPDEQARQMTIAIVGGGPTGVELAGSLAELSRLTLARDFRSARPEAARIMLIEAGPRILPAFSEKISAYAHERLERLGVEVHTSTPVEDIQKDSITFGGSTVPVGLVLWAAGVAASPLAAQLGAETDRAGRVIVDGAMRVRGLRNVFAMGDAALFAGQDGKPLPGLAQVAKQQGRHLGRMLARHLRDGKPLDEFVYHGRGNTAIVGRHAAVFEQGRFKLTGWLAWLSWAIIHVYLLVGFQHRLTVSVQWLWRYLTFERGARLITDESLVSDRSPMLEEAETVAAEAKARTAASVSLPKERAP</sequence>
<dbReference type="HOGENOM" id="CLU_021377_7_1_5"/>
<dbReference type="PRINTS" id="PR00368">
    <property type="entry name" value="FADPNR"/>
</dbReference>
<keyword evidence="4" id="KW-0274">FAD</keyword>
<dbReference type="PRINTS" id="PR00411">
    <property type="entry name" value="PNDRDTASEI"/>
</dbReference>
<protein>
    <recommendedName>
        <fullName evidence="2">NADH:ubiquinone reductase (non-electrogenic)</fullName>
        <ecNumber evidence="2">1.6.5.9</ecNumber>
    </recommendedName>
</protein>
<dbReference type="Pfam" id="PF07992">
    <property type="entry name" value="Pyr_redox_2"/>
    <property type="match status" value="1"/>
</dbReference>
<dbReference type="PANTHER" id="PTHR43706">
    <property type="entry name" value="NADH DEHYDROGENASE"/>
    <property type="match status" value="1"/>
</dbReference>
<evidence type="ECO:0000313" key="9">
    <source>
        <dbReference type="EMBL" id="ABG64884.1"/>
    </source>
</evidence>
<evidence type="ECO:0000259" key="8">
    <source>
        <dbReference type="Pfam" id="PF07992"/>
    </source>
</evidence>
<comment type="similarity">
    <text evidence="1">Belongs to the NADH dehydrogenase family.</text>
</comment>
<evidence type="ECO:0000256" key="3">
    <source>
        <dbReference type="ARBA" id="ARBA00022630"/>
    </source>
</evidence>
<reference evidence="9" key="1">
    <citation type="submission" date="2006-06" db="EMBL/GenBank/DDBJ databases">
        <title>Complete sequence of chromosome of Chelativorans sp. BNC1.</title>
        <authorList>
            <consortium name="US DOE Joint Genome Institute"/>
            <person name="Copeland A."/>
            <person name="Lucas S."/>
            <person name="Lapidus A."/>
            <person name="Barry K."/>
            <person name="Detter J.C."/>
            <person name="Glavina del Rio T."/>
            <person name="Hammon N."/>
            <person name="Israni S."/>
            <person name="Dalin E."/>
            <person name="Tice H."/>
            <person name="Pitluck S."/>
            <person name="Chertkov O."/>
            <person name="Brettin T."/>
            <person name="Bruce D."/>
            <person name="Han C."/>
            <person name="Tapia R."/>
            <person name="Gilna P."/>
            <person name="Schmutz J."/>
            <person name="Larimer F."/>
            <person name="Land M."/>
            <person name="Hauser L."/>
            <person name="Kyrpides N."/>
            <person name="Mikhailova N."/>
            <person name="Richardson P."/>
        </authorList>
    </citation>
    <scope>NUCLEOTIDE SEQUENCE</scope>
    <source>
        <strain evidence="9">BNC1</strain>
    </source>
</reference>
<feature type="domain" description="FAD/NAD(P)-binding" evidence="8">
    <location>
        <begin position="26"/>
        <end position="343"/>
    </location>
</feature>
<keyword evidence="6" id="KW-0520">NAD</keyword>
<gene>
    <name evidence="9" type="ordered locus">Meso_3513</name>
</gene>
<evidence type="ECO:0000256" key="5">
    <source>
        <dbReference type="ARBA" id="ARBA00023002"/>
    </source>
</evidence>
<dbReference type="InterPro" id="IPR045024">
    <property type="entry name" value="NDH-2"/>
</dbReference>
<evidence type="ECO:0000256" key="4">
    <source>
        <dbReference type="ARBA" id="ARBA00022827"/>
    </source>
</evidence>
<dbReference type="EC" id="1.6.5.9" evidence="2"/>
<dbReference type="PANTHER" id="PTHR43706:SF47">
    <property type="entry name" value="EXTERNAL NADH-UBIQUINONE OXIDOREDUCTASE 1, MITOCHONDRIAL-RELATED"/>
    <property type="match status" value="1"/>
</dbReference>
<keyword evidence="3" id="KW-0285">Flavoprotein</keyword>
<evidence type="ECO:0000256" key="6">
    <source>
        <dbReference type="ARBA" id="ARBA00023027"/>
    </source>
</evidence>
<evidence type="ECO:0000256" key="1">
    <source>
        <dbReference type="ARBA" id="ARBA00005272"/>
    </source>
</evidence>
<dbReference type="KEGG" id="mes:Meso_3513"/>
<accession>Q11CJ1</accession>
<dbReference type="AlphaFoldDB" id="Q11CJ1"/>
<dbReference type="InterPro" id="IPR023753">
    <property type="entry name" value="FAD/NAD-binding_dom"/>
</dbReference>
<name>Q11CJ1_CHESB</name>
<dbReference type="STRING" id="266779.Meso_3513"/>
<dbReference type="Gene3D" id="3.50.50.100">
    <property type="match status" value="1"/>
</dbReference>
<dbReference type="GO" id="GO:0050136">
    <property type="term" value="F:NADH dehydrogenase (quinone) (non-electrogenic) activity"/>
    <property type="evidence" value="ECO:0007669"/>
    <property type="project" value="UniProtKB-EC"/>
</dbReference>
<evidence type="ECO:0000256" key="7">
    <source>
        <dbReference type="ARBA" id="ARBA00047599"/>
    </source>
</evidence>
<proteinExistence type="inferred from homology"/>
<keyword evidence="5" id="KW-0560">Oxidoreductase</keyword>
<dbReference type="EMBL" id="CP000390">
    <property type="protein sequence ID" value="ABG64884.1"/>
    <property type="molecule type" value="Genomic_DNA"/>
</dbReference>
<dbReference type="SUPFAM" id="SSF51905">
    <property type="entry name" value="FAD/NAD(P)-binding domain"/>
    <property type="match status" value="1"/>
</dbReference>
<organism evidence="9">
    <name type="scientific">Chelativorans sp. (strain BNC1)</name>
    <dbReference type="NCBI Taxonomy" id="266779"/>
    <lineage>
        <taxon>Bacteria</taxon>
        <taxon>Pseudomonadati</taxon>
        <taxon>Pseudomonadota</taxon>
        <taxon>Alphaproteobacteria</taxon>
        <taxon>Hyphomicrobiales</taxon>
        <taxon>Phyllobacteriaceae</taxon>
        <taxon>Chelativorans</taxon>
    </lineage>
</organism>
<comment type="catalytic activity">
    <reaction evidence="7">
        <text>a quinone + NADH + H(+) = a quinol + NAD(+)</text>
        <dbReference type="Rhea" id="RHEA:46160"/>
        <dbReference type="ChEBI" id="CHEBI:15378"/>
        <dbReference type="ChEBI" id="CHEBI:24646"/>
        <dbReference type="ChEBI" id="CHEBI:57540"/>
        <dbReference type="ChEBI" id="CHEBI:57945"/>
        <dbReference type="ChEBI" id="CHEBI:132124"/>
        <dbReference type="EC" id="1.6.5.9"/>
    </reaction>
</comment>
<dbReference type="InterPro" id="IPR036188">
    <property type="entry name" value="FAD/NAD-bd_sf"/>
</dbReference>
<dbReference type="eggNOG" id="COG1252">
    <property type="taxonomic scope" value="Bacteria"/>
</dbReference>
<evidence type="ECO:0000256" key="2">
    <source>
        <dbReference type="ARBA" id="ARBA00012637"/>
    </source>
</evidence>